<feature type="domain" description="Phosphodiesterase 4 upstream conserved regions (UCR)" evidence="5">
    <location>
        <begin position="134"/>
        <end position="215"/>
    </location>
</feature>
<feature type="region of interest" description="Disordered" evidence="4">
    <location>
        <begin position="96"/>
        <end position="145"/>
    </location>
</feature>
<feature type="domain" description="Phosphodiesterase 4 upstream conserved regions (UCR)" evidence="5">
    <location>
        <begin position="78"/>
        <end position="113"/>
    </location>
</feature>
<proteinExistence type="predicted"/>
<evidence type="ECO:0000313" key="6">
    <source>
        <dbReference type="EMBL" id="KAK3791773.1"/>
    </source>
</evidence>
<dbReference type="InterPro" id="IPR040844">
    <property type="entry name" value="PDE4_UCR"/>
</dbReference>
<evidence type="ECO:0000313" key="7">
    <source>
        <dbReference type="Proteomes" id="UP001283361"/>
    </source>
</evidence>
<dbReference type="AlphaFoldDB" id="A0AAE1E3S1"/>
<evidence type="ECO:0000256" key="3">
    <source>
        <dbReference type="ARBA" id="ARBA00023149"/>
    </source>
</evidence>
<evidence type="ECO:0000256" key="4">
    <source>
        <dbReference type="SAM" id="MobiDB-lite"/>
    </source>
</evidence>
<keyword evidence="2" id="KW-0378">Hydrolase</keyword>
<gene>
    <name evidence="6" type="ORF">RRG08_028921</name>
</gene>
<dbReference type="Pfam" id="PF18100">
    <property type="entry name" value="PDE4_UCR"/>
    <property type="match status" value="2"/>
</dbReference>
<keyword evidence="7" id="KW-1185">Reference proteome</keyword>
<name>A0AAE1E3S1_9GAST</name>
<evidence type="ECO:0000256" key="2">
    <source>
        <dbReference type="ARBA" id="ARBA00022801"/>
    </source>
</evidence>
<accession>A0AAE1E3S1</accession>
<evidence type="ECO:0000259" key="5">
    <source>
        <dbReference type="Pfam" id="PF18100"/>
    </source>
</evidence>
<protein>
    <recommendedName>
        <fullName evidence="1">3',5'-cyclic-AMP phosphodiesterase</fullName>
        <ecNumber evidence="1">3.1.4.53</ecNumber>
    </recommendedName>
</protein>
<dbReference type="EMBL" id="JAWDGP010001430">
    <property type="protein sequence ID" value="KAK3791773.1"/>
    <property type="molecule type" value="Genomic_DNA"/>
</dbReference>
<dbReference type="PANTHER" id="PTHR11347">
    <property type="entry name" value="CYCLIC NUCLEOTIDE PHOSPHODIESTERASE"/>
    <property type="match status" value="1"/>
</dbReference>
<dbReference type="Proteomes" id="UP001283361">
    <property type="component" value="Unassembled WGS sequence"/>
</dbReference>
<dbReference type="EC" id="3.1.4.53" evidence="1"/>
<dbReference type="GO" id="GO:0004115">
    <property type="term" value="F:3',5'-cyclic-AMP phosphodiesterase activity"/>
    <property type="evidence" value="ECO:0007669"/>
    <property type="project" value="UniProtKB-EC"/>
</dbReference>
<sequence>MQKLNFLSPLFHKNGKKGESGRSGGRKGSTENRKSSTDKSDKGSAFNFGPSSSSSSSSSKRKAFTLFTSSRHAEDLIVTPFAQILASLRSVRSNYVNLTNVPPGSRERPRRGSSDRHAHGLVNNQNMSPQQQGMAQLSPGSNRVPDESYMKLAMETLEELDWCMEQLETIQTHRSVSDMASSKFKRMLNRELSHFAESSKSGNQIAEYICTTYLEDCVVMSTKTPFCIYLLLPHHARDLQPFSFLHCSIPVLFN</sequence>
<reference evidence="6" key="1">
    <citation type="journal article" date="2023" name="G3 (Bethesda)">
        <title>A reference genome for the long-term kleptoplast-retaining sea slug Elysia crispata morphotype clarki.</title>
        <authorList>
            <person name="Eastman K.E."/>
            <person name="Pendleton A.L."/>
            <person name="Shaikh M.A."/>
            <person name="Suttiyut T."/>
            <person name="Ogas R."/>
            <person name="Tomko P."/>
            <person name="Gavelis G."/>
            <person name="Widhalm J.R."/>
            <person name="Wisecaver J.H."/>
        </authorList>
    </citation>
    <scope>NUCLEOTIDE SEQUENCE</scope>
    <source>
        <strain evidence="6">ECLA1</strain>
    </source>
</reference>
<feature type="compositionally biased region" description="Polar residues" evidence="4">
    <location>
        <begin position="122"/>
        <end position="141"/>
    </location>
</feature>
<organism evidence="6 7">
    <name type="scientific">Elysia crispata</name>
    <name type="common">lettuce slug</name>
    <dbReference type="NCBI Taxonomy" id="231223"/>
    <lineage>
        <taxon>Eukaryota</taxon>
        <taxon>Metazoa</taxon>
        <taxon>Spiralia</taxon>
        <taxon>Lophotrochozoa</taxon>
        <taxon>Mollusca</taxon>
        <taxon>Gastropoda</taxon>
        <taxon>Heterobranchia</taxon>
        <taxon>Euthyneura</taxon>
        <taxon>Panpulmonata</taxon>
        <taxon>Sacoglossa</taxon>
        <taxon>Placobranchoidea</taxon>
        <taxon>Plakobranchidae</taxon>
        <taxon>Elysia</taxon>
    </lineage>
</organism>
<feature type="region of interest" description="Disordered" evidence="4">
    <location>
        <begin position="1"/>
        <end position="60"/>
    </location>
</feature>
<keyword evidence="3" id="KW-0114">cAMP</keyword>
<feature type="compositionally biased region" description="Basic and acidic residues" evidence="4">
    <location>
        <begin position="105"/>
        <end position="118"/>
    </location>
</feature>
<comment type="caution">
    <text evidence="6">The sequence shown here is derived from an EMBL/GenBank/DDBJ whole genome shotgun (WGS) entry which is preliminary data.</text>
</comment>
<evidence type="ECO:0000256" key="1">
    <source>
        <dbReference type="ARBA" id="ARBA00012276"/>
    </source>
</evidence>
<feature type="compositionally biased region" description="Basic and acidic residues" evidence="4">
    <location>
        <begin position="28"/>
        <end position="42"/>
    </location>
</feature>